<organism evidence="1 2">
    <name type="scientific">Hesseltinella vesiculosa</name>
    <dbReference type="NCBI Taxonomy" id="101127"/>
    <lineage>
        <taxon>Eukaryota</taxon>
        <taxon>Fungi</taxon>
        <taxon>Fungi incertae sedis</taxon>
        <taxon>Mucoromycota</taxon>
        <taxon>Mucoromycotina</taxon>
        <taxon>Mucoromycetes</taxon>
        <taxon>Mucorales</taxon>
        <taxon>Cunninghamellaceae</taxon>
        <taxon>Hesseltinella</taxon>
    </lineage>
</organism>
<keyword evidence="2" id="KW-1185">Reference proteome</keyword>
<proteinExistence type="predicted"/>
<name>A0A1X2GIW7_9FUNG</name>
<accession>A0A1X2GIW7</accession>
<dbReference type="Proteomes" id="UP000242146">
    <property type="component" value="Unassembled WGS sequence"/>
</dbReference>
<evidence type="ECO:0000313" key="2">
    <source>
        <dbReference type="Proteomes" id="UP000242146"/>
    </source>
</evidence>
<protein>
    <submittedName>
        <fullName evidence="1">Uncharacterized protein</fullName>
    </submittedName>
</protein>
<dbReference type="AlphaFoldDB" id="A0A1X2GIW7"/>
<reference evidence="1 2" key="1">
    <citation type="submission" date="2016-07" db="EMBL/GenBank/DDBJ databases">
        <title>Pervasive Adenine N6-methylation of Active Genes in Fungi.</title>
        <authorList>
            <consortium name="DOE Joint Genome Institute"/>
            <person name="Mondo S.J."/>
            <person name="Dannebaum R.O."/>
            <person name="Kuo R.C."/>
            <person name="Labutti K."/>
            <person name="Haridas S."/>
            <person name="Kuo A."/>
            <person name="Salamov A."/>
            <person name="Ahrendt S.R."/>
            <person name="Lipzen A."/>
            <person name="Sullivan W."/>
            <person name="Andreopoulos W.B."/>
            <person name="Clum A."/>
            <person name="Lindquist E."/>
            <person name="Daum C."/>
            <person name="Ramamoorthy G.K."/>
            <person name="Gryganskyi A."/>
            <person name="Culley D."/>
            <person name="Magnuson J.K."/>
            <person name="James T.Y."/>
            <person name="O'Malley M.A."/>
            <person name="Stajich J.E."/>
            <person name="Spatafora J.W."/>
            <person name="Visel A."/>
            <person name="Grigoriev I.V."/>
        </authorList>
    </citation>
    <scope>NUCLEOTIDE SEQUENCE [LARGE SCALE GENOMIC DNA]</scope>
    <source>
        <strain evidence="1 2">NRRL 3301</strain>
    </source>
</reference>
<feature type="non-terminal residue" evidence="1">
    <location>
        <position position="1"/>
    </location>
</feature>
<dbReference type="OrthoDB" id="2272687at2759"/>
<dbReference type="EMBL" id="MCGT01000014">
    <property type="protein sequence ID" value="ORX54059.1"/>
    <property type="molecule type" value="Genomic_DNA"/>
</dbReference>
<evidence type="ECO:0000313" key="1">
    <source>
        <dbReference type="EMBL" id="ORX54059.1"/>
    </source>
</evidence>
<gene>
    <name evidence="1" type="ORF">DM01DRAFT_1287471</name>
</gene>
<sequence length="69" mass="7957">IDMLSYLMATKKNVCLVCLDFAGISTNPVDLSKLFSKHQLKIFERQNVVKDPLALQEFDCRKQLVQRSK</sequence>
<comment type="caution">
    <text evidence="1">The sequence shown here is derived from an EMBL/GenBank/DDBJ whole genome shotgun (WGS) entry which is preliminary data.</text>
</comment>